<dbReference type="EMBL" id="FSRL01000001">
    <property type="protein sequence ID" value="SIN83178.1"/>
    <property type="molecule type" value="Genomic_DNA"/>
</dbReference>
<keyword evidence="1" id="KW-0472">Membrane</keyword>
<proteinExistence type="predicted"/>
<dbReference type="AlphaFoldDB" id="A0A1N6EJJ8"/>
<sequence>MPYTWSDPPPQGTRARLQAWPHRSLPRVGFVWFIGATAALLAVPLIPALGTPVLWGLLPFMLGALWLLYALLQRSYRDGEILEELTLTDSRLTLTRHNPRGPAQTWEENPHWVRVTLHRTGGPVPHYITLSGKGREVEIGAFLGEDERKALHADLAALLPLRD</sequence>
<keyword evidence="3" id="KW-1185">Reference proteome</keyword>
<dbReference type="RefSeq" id="WP_074254986.1">
    <property type="nucleotide sequence ID" value="NZ_FSRL01000001.1"/>
</dbReference>
<gene>
    <name evidence="2" type="ORF">SAMN05444002_0854</name>
</gene>
<evidence type="ECO:0000256" key="1">
    <source>
        <dbReference type="SAM" id="Phobius"/>
    </source>
</evidence>
<dbReference type="Proteomes" id="UP000184932">
    <property type="component" value="Unassembled WGS sequence"/>
</dbReference>
<dbReference type="STRING" id="1217970.SAMN05444002_0854"/>
<keyword evidence="1" id="KW-0812">Transmembrane</keyword>
<evidence type="ECO:0000313" key="3">
    <source>
        <dbReference type="Proteomes" id="UP000184932"/>
    </source>
</evidence>
<reference evidence="3" key="1">
    <citation type="submission" date="2016-11" db="EMBL/GenBank/DDBJ databases">
        <authorList>
            <person name="Varghese N."/>
            <person name="Submissions S."/>
        </authorList>
    </citation>
    <scope>NUCLEOTIDE SEQUENCE [LARGE SCALE GENOMIC DNA]</scope>
    <source>
        <strain evidence="3">DSM 29440</strain>
    </source>
</reference>
<name>A0A1N6EJJ8_9RHOB</name>
<dbReference type="Pfam" id="PF10003">
    <property type="entry name" value="DUF2244"/>
    <property type="match status" value="1"/>
</dbReference>
<accession>A0A1N6EJJ8</accession>
<keyword evidence="1" id="KW-1133">Transmembrane helix</keyword>
<dbReference type="OrthoDB" id="9808190at2"/>
<dbReference type="InterPro" id="IPR019253">
    <property type="entry name" value="DUF2244_TM"/>
</dbReference>
<feature type="transmembrane region" description="Helical" evidence="1">
    <location>
        <begin position="28"/>
        <end position="47"/>
    </location>
</feature>
<evidence type="ECO:0000313" key="2">
    <source>
        <dbReference type="EMBL" id="SIN83178.1"/>
    </source>
</evidence>
<organism evidence="2 3">
    <name type="scientific">Vannielia litorea</name>
    <dbReference type="NCBI Taxonomy" id="1217970"/>
    <lineage>
        <taxon>Bacteria</taxon>
        <taxon>Pseudomonadati</taxon>
        <taxon>Pseudomonadota</taxon>
        <taxon>Alphaproteobacteria</taxon>
        <taxon>Rhodobacterales</taxon>
        <taxon>Paracoccaceae</taxon>
        <taxon>Vannielia</taxon>
    </lineage>
</organism>
<feature type="transmembrane region" description="Helical" evidence="1">
    <location>
        <begin position="53"/>
        <end position="72"/>
    </location>
</feature>
<protein>
    <submittedName>
        <fullName evidence="2">Uncharacterized membrane protein</fullName>
    </submittedName>
</protein>